<feature type="region of interest" description="Disordered" evidence="1">
    <location>
        <begin position="62"/>
        <end position="83"/>
    </location>
</feature>
<dbReference type="InterPro" id="IPR013103">
    <property type="entry name" value="RVT_2"/>
</dbReference>
<organism evidence="3 4">
    <name type="scientific">Symbiodinium microadriaticum</name>
    <name type="common">Dinoflagellate</name>
    <name type="synonym">Zooxanthella microadriatica</name>
    <dbReference type="NCBI Taxonomy" id="2951"/>
    <lineage>
        <taxon>Eukaryota</taxon>
        <taxon>Sar</taxon>
        <taxon>Alveolata</taxon>
        <taxon>Dinophyceae</taxon>
        <taxon>Suessiales</taxon>
        <taxon>Symbiodiniaceae</taxon>
        <taxon>Symbiodinium</taxon>
    </lineage>
</organism>
<protein>
    <submittedName>
        <fullName evidence="3">Copia protein</fullName>
    </submittedName>
</protein>
<comment type="caution">
    <text evidence="3">The sequence shown here is derived from an EMBL/GenBank/DDBJ whole genome shotgun (WGS) entry which is preliminary data.</text>
</comment>
<evidence type="ECO:0000313" key="3">
    <source>
        <dbReference type="EMBL" id="OLP82435.1"/>
    </source>
</evidence>
<dbReference type="EMBL" id="LSRX01001193">
    <property type="protein sequence ID" value="OLP82435.1"/>
    <property type="molecule type" value="Genomic_DNA"/>
</dbReference>
<dbReference type="Proteomes" id="UP000186817">
    <property type="component" value="Unassembled WGS sequence"/>
</dbReference>
<name>A0A1Q9CHN9_SYMMI</name>
<evidence type="ECO:0000256" key="1">
    <source>
        <dbReference type="SAM" id="MobiDB-lite"/>
    </source>
</evidence>
<dbReference type="Pfam" id="PF07727">
    <property type="entry name" value="RVT_2"/>
    <property type="match status" value="1"/>
</dbReference>
<evidence type="ECO:0000313" key="4">
    <source>
        <dbReference type="Proteomes" id="UP000186817"/>
    </source>
</evidence>
<feature type="compositionally biased region" description="Acidic residues" evidence="1">
    <location>
        <begin position="72"/>
        <end position="83"/>
    </location>
</feature>
<proteinExistence type="predicted"/>
<evidence type="ECO:0000259" key="2">
    <source>
        <dbReference type="Pfam" id="PF07727"/>
    </source>
</evidence>
<accession>A0A1Q9CHN9</accession>
<dbReference type="OrthoDB" id="466026at2759"/>
<dbReference type="AlphaFoldDB" id="A0A1Q9CHN9"/>
<keyword evidence="4" id="KW-1185">Reference proteome</keyword>
<sequence>MVITDDSTTILPIFGRAVLRADLLLRGLTDLGETPMPGGCCPTGAWLMQSLTLRYWEPETEKAKNAARAPEEEGQEGTQEEWSQDVEWYGDEWMDDESSYDWIGSLDDWSGAWSWSEDDWSYWSDDWYSRRCDCPAGPGSECAKVFQDYLALIDPTGMKAKEGYKWDMWEINEHELKLIRHVRMWRHEMLDPRIRLANKSPVPITGQWSRLAGARVTYKTYKDGSTVTVRDANFMTLSNARSTDPKQWRGRVEFGLKHKPQLRHVQKTAPRPFDPMNGRDESEVVNEDIVEFPKSNDPSVAIDKLGNEPEVFDRQTDCGGNAEQQTDDKSAVKPKMLKVPGEPSGSERRLHELTHLPYRDWCNHCVRSKGRQSHAVKKNDRQLVIQIDFSFLSTENDLPKRTILNATDVQTGYSMAVVLPAKGSVEKYAVAELRRFVFEICARLLVDCRYVQHRLNTLRVKGVLEMCRGASQWFSEVYLGKDTEAEEENEEQLEDMVVGKYGTKIDVDVNAEEGELDQEMRLAEPLLWESEFPPEAEKKGMIKEMNSMKEFDVYDEVMVKDCAEEQVSEALDCRWVKVWKNETDLRCREVVRGCLQNFEKTEEDNLFASTPSLVTMRLLLCMALARNWGITLGDVSTAFLHAAMSGEVFVWPPKEFYPNGDCLWKLKKAMYGLRQAPNVAGTFR</sequence>
<gene>
    <name evidence="3" type="primary">GIP</name>
    <name evidence="3" type="ORF">AK812_SmicGene36917</name>
</gene>
<reference evidence="3 4" key="1">
    <citation type="submission" date="2016-02" db="EMBL/GenBank/DDBJ databases">
        <title>Genome analysis of coral dinoflagellate symbionts highlights evolutionary adaptations to a symbiotic lifestyle.</title>
        <authorList>
            <person name="Aranda M."/>
            <person name="Li Y."/>
            <person name="Liew Y.J."/>
            <person name="Baumgarten S."/>
            <person name="Simakov O."/>
            <person name="Wilson M."/>
            <person name="Piel J."/>
            <person name="Ashoor H."/>
            <person name="Bougouffa S."/>
            <person name="Bajic V.B."/>
            <person name="Ryu T."/>
            <person name="Ravasi T."/>
            <person name="Bayer T."/>
            <person name="Micklem G."/>
            <person name="Kim H."/>
            <person name="Bhak J."/>
            <person name="Lajeunesse T.C."/>
            <person name="Voolstra C.R."/>
        </authorList>
    </citation>
    <scope>NUCLEOTIDE SEQUENCE [LARGE SCALE GENOMIC DNA]</scope>
    <source>
        <strain evidence="3 4">CCMP2467</strain>
    </source>
</reference>
<feature type="domain" description="Reverse transcriptase Ty1/copia-type" evidence="2">
    <location>
        <begin position="570"/>
        <end position="679"/>
    </location>
</feature>